<dbReference type="GO" id="GO:0006508">
    <property type="term" value="P:proteolysis"/>
    <property type="evidence" value="ECO:0007669"/>
    <property type="project" value="UniProtKB-KW"/>
</dbReference>
<sequence length="430" mass="48278">MKRRSNNFLLKTIVLLMISVPALAQQADSLLIRCVTAERDSIRISGSPMLRRLRQDSETAIQEQISRIRSRMRVSADAITIPVVVHVVHNQKDNRIGGTNNSNISDEQIQSQIDVLNEDYANKSGYKGFYTDSLGVDTGIRFKLVGVVRKYDAQGQFSAYTDDITLATISPPWPTSRYLNIWVCSLSNLFLGVAQFPVITQINKQTTGLLLEDEEDTDPLTDGVIIDSRYFGRNSPAITSAVYNLGRTTTHEVGHWLGLFHIWGVNVNGCGTDYCDDTPRAQAANETTDLSCSPKYSTCGGALSRNMIENYMDYSPDRCMSVFTQDQKNRMYAVLELSPRRAKLVEYAQITTPSVTVELFPNPAQEYLNANIYTPDYKPFTVSIFNVRGVKMSADAVNETYINVKNYPAGLYFLRVNTDSETVTKRFLVR</sequence>
<evidence type="ECO:0000259" key="10">
    <source>
        <dbReference type="Pfam" id="PF05572"/>
    </source>
</evidence>
<organism evidence="12 13">
    <name type="scientific">Dyadobacter psychrotolerans</name>
    <dbReference type="NCBI Taxonomy" id="2541721"/>
    <lineage>
        <taxon>Bacteria</taxon>
        <taxon>Pseudomonadati</taxon>
        <taxon>Bacteroidota</taxon>
        <taxon>Cytophagia</taxon>
        <taxon>Cytophagales</taxon>
        <taxon>Spirosomataceae</taxon>
        <taxon>Dyadobacter</taxon>
    </lineage>
</organism>
<keyword evidence="4 9" id="KW-0732">Signal</keyword>
<comment type="similarity">
    <text evidence="1">Belongs to the peptidase M43B family.</text>
</comment>
<evidence type="ECO:0000256" key="4">
    <source>
        <dbReference type="ARBA" id="ARBA00022729"/>
    </source>
</evidence>
<keyword evidence="5" id="KW-0378">Hydrolase</keyword>
<dbReference type="EMBL" id="SMFL01000002">
    <property type="protein sequence ID" value="TDE17664.1"/>
    <property type="molecule type" value="Genomic_DNA"/>
</dbReference>
<keyword evidence="6" id="KW-0862">Zinc</keyword>
<dbReference type="InterPro" id="IPR008754">
    <property type="entry name" value="Peptidase_M43"/>
</dbReference>
<comment type="caution">
    <text evidence="12">The sequence shown here is derived from an EMBL/GenBank/DDBJ whole genome shotgun (WGS) entry which is preliminary data.</text>
</comment>
<dbReference type="Gene3D" id="3.40.390.10">
    <property type="entry name" value="Collagenase (Catalytic Domain)"/>
    <property type="match status" value="1"/>
</dbReference>
<dbReference type="InterPro" id="IPR026444">
    <property type="entry name" value="Secre_tail"/>
</dbReference>
<evidence type="ECO:0000256" key="3">
    <source>
        <dbReference type="ARBA" id="ARBA00022723"/>
    </source>
</evidence>
<keyword evidence="3" id="KW-0479">Metal-binding</keyword>
<evidence type="ECO:0000256" key="2">
    <source>
        <dbReference type="ARBA" id="ARBA00022670"/>
    </source>
</evidence>
<proteinExistence type="inferred from homology"/>
<keyword evidence="13" id="KW-1185">Reference proteome</keyword>
<evidence type="ECO:0000256" key="1">
    <source>
        <dbReference type="ARBA" id="ARBA00008721"/>
    </source>
</evidence>
<dbReference type="SUPFAM" id="SSF55486">
    <property type="entry name" value="Metalloproteases ('zincins'), catalytic domain"/>
    <property type="match status" value="1"/>
</dbReference>
<protein>
    <submittedName>
        <fullName evidence="12">T9SS type A sorting domain-containing protein</fullName>
    </submittedName>
</protein>
<dbReference type="InterPro" id="IPR024079">
    <property type="entry name" value="MetalloPept_cat_dom_sf"/>
</dbReference>
<evidence type="ECO:0000259" key="11">
    <source>
        <dbReference type="Pfam" id="PF18962"/>
    </source>
</evidence>
<dbReference type="OrthoDB" id="6278496at2"/>
<evidence type="ECO:0000256" key="5">
    <source>
        <dbReference type="ARBA" id="ARBA00022801"/>
    </source>
</evidence>
<dbReference type="GO" id="GO:0046872">
    <property type="term" value="F:metal ion binding"/>
    <property type="evidence" value="ECO:0007669"/>
    <property type="project" value="UniProtKB-KW"/>
</dbReference>
<keyword evidence="8" id="KW-1015">Disulfide bond</keyword>
<dbReference type="Pfam" id="PF05572">
    <property type="entry name" value="Peptidase_M43"/>
    <property type="match status" value="1"/>
</dbReference>
<dbReference type="Proteomes" id="UP000294850">
    <property type="component" value="Unassembled WGS sequence"/>
</dbReference>
<dbReference type="Pfam" id="PF18962">
    <property type="entry name" value="Por_Secre_tail"/>
    <property type="match status" value="1"/>
</dbReference>
<dbReference type="PANTHER" id="PTHR47466:SF1">
    <property type="entry name" value="METALLOPROTEASE MEP1 (AFU_ORTHOLOGUE AFUA_1G07730)-RELATED"/>
    <property type="match status" value="1"/>
</dbReference>
<dbReference type="CDD" id="cd04275">
    <property type="entry name" value="ZnMc_pappalysin_like"/>
    <property type="match status" value="1"/>
</dbReference>
<dbReference type="PANTHER" id="PTHR47466">
    <property type="match status" value="1"/>
</dbReference>
<keyword evidence="2" id="KW-0645">Protease</keyword>
<dbReference type="AlphaFoldDB" id="A0A4R5DY71"/>
<dbReference type="GO" id="GO:0008237">
    <property type="term" value="F:metallopeptidase activity"/>
    <property type="evidence" value="ECO:0007669"/>
    <property type="project" value="UniProtKB-KW"/>
</dbReference>
<reference evidence="12 13" key="1">
    <citation type="submission" date="2019-03" db="EMBL/GenBank/DDBJ databases">
        <title>Dyadobacter AR-3-6 sp. nov., isolated from arctic soil.</title>
        <authorList>
            <person name="Chaudhary D.K."/>
        </authorList>
    </citation>
    <scope>NUCLEOTIDE SEQUENCE [LARGE SCALE GENOMIC DNA]</scope>
    <source>
        <strain evidence="12 13">AR-3-6</strain>
    </source>
</reference>
<feature type="signal peptide" evidence="9">
    <location>
        <begin position="1"/>
        <end position="24"/>
    </location>
</feature>
<keyword evidence="7" id="KW-0482">Metalloprotease</keyword>
<gene>
    <name evidence="12" type="ORF">E0F88_07175</name>
</gene>
<evidence type="ECO:0000256" key="6">
    <source>
        <dbReference type="ARBA" id="ARBA00022833"/>
    </source>
</evidence>
<feature type="chain" id="PRO_5020520349" evidence="9">
    <location>
        <begin position="25"/>
        <end position="430"/>
    </location>
</feature>
<feature type="domain" description="Secretion system C-terminal sorting" evidence="11">
    <location>
        <begin position="359"/>
        <end position="429"/>
    </location>
</feature>
<feature type="domain" description="Peptidase M43 pregnancy-associated plasma-A" evidence="10">
    <location>
        <begin position="242"/>
        <end position="336"/>
    </location>
</feature>
<evidence type="ECO:0000256" key="8">
    <source>
        <dbReference type="ARBA" id="ARBA00023157"/>
    </source>
</evidence>
<evidence type="ECO:0000313" key="12">
    <source>
        <dbReference type="EMBL" id="TDE17664.1"/>
    </source>
</evidence>
<evidence type="ECO:0000313" key="13">
    <source>
        <dbReference type="Proteomes" id="UP000294850"/>
    </source>
</evidence>
<evidence type="ECO:0000256" key="7">
    <source>
        <dbReference type="ARBA" id="ARBA00023049"/>
    </source>
</evidence>
<evidence type="ECO:0000256" key="9">
    <source>
        <dbReference type="SAM" id="SignalP"/>
    </source>
</evidence>
<accession>A0A4R5DY71</accession>
<name>A0A4R5DY71_9BACT</name>
<dbReference type="NCBIfam" id="TIGR04183">
    <property type="entry name" value="Por_Secre_tail"/>
    <property type="match status" value="1"/>
</dbReference>